<dbReference type="InterPro" id="IPR010468">
    <property type="entry name" value="HSL_N"/>
</dbReference>
<accession>A0ABY6LSK7</accession>
<evidence type="ECO:0000259" key="2">
    <source>
        <dbReference type="Pfam" id="PF06350"/>
    </source>
</evidence>
<gene>
    <name evidence="4" type="ORF">LAZ67_22002392</name>
</gene>
<evidence type="ECO:0000313" key="5">
    <source>
        <dbReference type="Proteomes" id="UP001235939"/>
    </source>
</evidence>
<feature type="domain" description="Hormone-sensitive lipase N-terminal" evidence="2">
    <location>
        <begin position="2"/>
        <end position="57"/>
    </location>
</feature>
<dbReference type="PANTHER" id="PTHR23025">
    <property type="entry name" value="TRIACYLGLYCEROL LIPASE"/>
    <property type="match status" value="1"/>
</dbReference>
<sequence>MQVPSWVCSNVAVAETVMVPESSVTLPAAEGGEVTIPGLGQGEIRCRLLSYTRREGQPGAKPGAKLAELSPGLIIHCHGGGFVSQSPDSHEIYLRDWAKETDVPILSIDYSLAPEAPFPRPLDEIVLVYAWALNHLQLLGSTGEQICVAGDSAGGNLSLAMVLKCQALGIRAPDGAVIMYAPLLLDMVPSPSRLMSMMDPLIPLGFMLTCLDAYAGVNKIDQDEYGNESPLREERVRKTSSISEYIESNMSILKEIDILNGNEDDPLERPDSEESFVVIPHDEDFPASPKKESNDNTLSNNSTPPSPKGILKLKPSGSLPDSSGSCSPQEFSPQRPMDYVEEFLKRYNTTEKQVAKNQSCNDQLSIFDLPADLTYNLHRKCCQWSRACLDRMSTMVTDSRRLIQPHSGATIPAALPWYKPPEHHQVLSDKFKKMKILASNPFMSPYYASDAQLKKLPPLYILSLDYDPCLDDSVMLVRRLKKLKCPVQFNILTGLPHGFLNFAFFIKEANDGSKLCINMLKSALNIKCRVKL</sequence>
<dbReference type="EMBL" id="CP092884">
    <property type="protein sequence ID" value="UYV83132.1"/>
    <property type="molecule type" value="Genomic_DNA"/>
</dbReference>
<evidence type="ECO:0000256" key="1">
    <source>
        <dbReference type="SAM" id="MobiDB-lite"/>
    </source>
</evidence>
<evidence type="ECO:0000313" key="4">
    <source>
        <dbReference type="EMBL" id="UYV83132.1"/>
    </source>
</evidence>
<feature type="domain" description="Alpha/beta hydrolase fold-3" evidence="3">
    <location>
        <begin position="74"/>
        <end position="222"/>
    </location>
</feature>
<protein>
    <submittedName>
        <fullName evidence="4">LIPE</fullName>
    </submittedName>
</protein>
<dbReference type="Proteomes" id="UP001235939">
    <property type="component" value="Chromosome 22"/>
</dbReference>
<feature type="region of interest" description="Disordered" evidence="1">
    <location>
        <begin position="282"/>
        <end position="333"/>
    </location>
</feature>
<keyword evidence="5" id="KW-1185">Reference proteome</keyword>
<proteinExistence type="predicted"/>
<evidence type="ECO:0000259" key="3">
    <source>
        <dbReference type="Pfam" id="PF07859"/>
    </source>
</evidence>
<dbReference type="SUPFAM" id="SSF53474">
    <property type="entry name" value="alpha/beta-Hydrolases"/>
    <property type="match status" value="1"/>
</dbReference>
<dbReference type="Pfam" id="PF06350">
    <property type="entry name" value="HSL_N"/>
    <property type="match status" value="1"/>
</dbReference>
<feature type="compositionally biased region" description="Low complexity" evidence="1">
    <location>
        <begin position="312"/>
        <end position="328"/>
    </location>
</feature>
<organism evidence="4 5">
    <name type="scientific">Cordylochernes scorpioides</name>
    <dbReference type="NCBI Taxonomy" id="51811"/>
    <lineage>
        <taxon>Eukaryota</taxon>
        <taxon>Metazoa</taxon>
        <taxon>Ecdysozoa</taxon>
        <taxon>Arthropoda</taxon>
        <taxon>Chelicerata</taxon>
        <taxon>Arachnida</taxon>
        <taxon>Pseudoscorpiones</taxon>
        <taxon>Cheliferoidea</taxon>
        <taxon>Chernetidae</taxon>
        <taxon>Cordylochernes</taxon>
    </lineage>
</organism>
<dbReference type="InterPro" id="IPR013094">
    <property type="entry name" value="AB_hydrolase_3"/>
</dbReference>
<dbReference type="Gene3D" id="3.40.50.1820">
    <property type="entry name" value="alpha/beta hydrolase"/>
    <property type="match status" value="2"/>
</dbReference>
<dbReference type="InterPro" id="IPR029058">
    <property type="entry name" value="AB_hydrolase_fold"/>
</dbReference>
<dbReference type="Pfam" id="PF07859">
    <property type="entry name" value="Abhydrolase_3"/>
    <property type="match status" value="2"/>
</dbReference>
<reference evidence="4 5" key="1">
    <citation type="submission" date="2022-03" db="EMBL/GenBank/DDBJ databases">
        <title>A chromosomal length assembly of Cordylochernes scorpioides.</title>
        <authorList>
            <person name="Zeh D."/>
            <person name="Zeh J."/>
        </authorList>
    </citation>
    <scope>NUCLEOTIDE SEQUENCE [LARGE SCALE GENOMIC DNA]</scope>
    <source>
        <strain evidence="4">IN4F17</strain>
        <tissue evidence="4">Whole Body</tissue>
    </source>
</reference>
<dbReference type="PANTHER" id="PTHR23025:SF3">
    <property type="entry name" value="HORMONE-SENSITIVE LIPASE"/>
    <property type="match status" value="1"/>
</dbReference>
<feature type="domain" description="Alpha/beta hydrolase fold-3" evidence="3">
    <location>
        <begin position="438"/>
        <end position="500"/>
    </location>
</feature>
<name>A0ABY6LSK7_9ARAC</name>
<feature type="compositionally biased region" description="Basic and acidic residues" evidence="1">
    <location>
        <begin position="282"/>
        <end position="294"/>
    </location>
</feature>